<protein>
    <recommendedName>
        <fullName evidence="3">DUF1857-domain-containing protein</fullName>
    </recommendedName>
</protein>
<dbReference type="CDD" id="cd08863">
    <property type="entry name" value="SRPBCC_DUF1857"/>
    <property type="match status" value="1"/>
</dbReference>
<dbReference type="AlphaFoldDB" id="A0AAN7CLQ3"/>
<dbReference type="SUPFAM" id="SSF55961">
    <property type="entry name" value="Bet v1-like"/>
    <property type="match status" value="1"/>
</dbReference>
<dbReference type="InterPro" id="IPR015075">
    <property type="entry name" value="AtaL"/>
</dbReference>
<reference evidence="1" key="2">
    <citation type="submission" date="2023-05" db="EMBL/GenBank/DDBJ databases">
        <authorList>
            <consortium name="Lawrence Berkeley National Laboratory"/>
            <person name="Steindorff A."/>
            <person name="Hensen N."/>
            <person name="Bonometti L."/>
            <person name="Westerberg I."/>
            <person name="Brannstrom I.O."/>
            <person name="Guillou S."/>
            <person name="Cros-Aarteil S."/>
            <person name="Calhoun S."/>
            <person name="Haridas S."/>
            <person name="Kuo A."/>
            <person name="Mondo S."/>
            <person name="Pangilinan J."/>
            <person name="Riley R."/>
            <person name="Labutti K."/>
            <person name="Andreopoulos B."/>
            <person name="Lipzen A."/>
            <person name="Chen C."/>
            <person name="Yanf M."/>
            <person name="Daum C."/>
            <person name="Ng V."/>
            <person name="Clum A."/>
            <person name="Ohm R."/>
            <person name="Martin F."/>
            <person name="Silar P."/>
            <person name="Natvig D."/>
            <person name="Lalanne C."/>
            <person name="Gautier V."/>
            <person name="Ament-Velasquez S.L."/>
            <person name="Kruys A."/>
            <person name="Hutchinson M.I."/>
            <person name="Powell A.J."/>
            <person name="Barry K."/>
            <person name="Miller A.N."/>
            <person name="Grigoriev I.V."/>
            <person name="Debuchy R."/>
            <person name="Gladieux P."/>
            <person name="Thoren M.H."/>
            <person name="Johannesson H."/>
        </authorList>
    </citation>
    <scope>NUCLEOTIDE SEQUENCE</scope>
    <source>
        <strain evidence="1">CBS 359.72</strain>
    </source>
</reference>
<dbReference type="EMBL" id="MU857739">
    <property type="protein sequence ID" value="KAK4244434.1"/>
    <property type="molecule type" value="Genomic_DNA"/>
</dbReference>
<dbReference type="InterPro" id="IPR023393">
    <property type="entry name" value="START-like_dom_sf"/>
</dbReference>
<name>A0AAN7CLQ3_9PEZI</name>
<comment type="caution">
    <text evidence="1">The sequence shown here is derived from an EMBL/GenBank/DDBJ whole genome shotgun (WGS) entry which is preliminary data.</text>
</comment>
<keyword evidence="2" id="KW-1185">Reference proteome</keyword>
<evidence type="ECO:0008006" key="3">
    <source>
        <dbReference type="Google" id="ProtNLM"/>
    </source>
</evidence>
<gene>
    <name evidence="1" type="ORF">C7999DRAFT_17313</name>
</gene>
<proteinExistence type="predicted"/>
<dbReference type="Proteomes" id="UP001303647">
    <property type="component" value="Unassembled WGS sequence"/>
</dbReference>
<evidence type="ECO:0000313" key="2">
    <source>
        <dbReference type="Proteomes" id="UP001303647"/>
    </source>
</evidence>
<evidence type="ECO:0000313" key="1">
    <source>
        <dbReference type="EMBL" id="KAK4244434.1"/>
    </source>
</evidence>
<dbReference type="Pfam" id="PF08982">
    <property type="entry name" value="AtaL"/>
    <property type="match status" value="1"/>
</dbReference>
<sequence>MVIINLAYTAPINPPGAAPVLNAEQVWMGLQYKVRRADKFVPVITACEVLSESSLENENIADSEQSEPRVVTRRVTFRADRPGFKEGSGDGRSGHDVKEVCKLYAPCRIDFLQEDGSTIGNYVSRGPVGELMMTYVFEWRVPGVQKNSERARDLEEHYSKMAKMAVEGSIETIRKIVKGEVVMD</sequence>
<reference evidence="1" key="1">
    <citation type="journal article" date="2023" name="Mol. Phylogenet. Evol.">
        <title>Genome-scale phylogeny and comparative genomics of the fungal order Sordariales.</title>
        <authorList>
            <person name="Hensen N."/>
            <person name="Bonometti L."/>
            <person name="Westerberg I."/>
            <person name="Brannstrom I.O."/>
            <person name="Guillou S."/>
            <person name="Cros-Aarteil S."/>
            <person name="Calhoun S."/>
            <person name="Haridas S."/>
            <person name="Kuo A."/>
            <person name="Mondo S."/>
            <person name="Pangilinan J."/>
            <person name="Riley R."/>
            <person name="LaButti K."/>
            <person name="Andreopoulos B."/>
            <person name="Lipzen A."/>
            <person name="Chen C."/>
            <person name="Yan M."/>
            <person name="Daum C."/>
            <person name="Ng V."/>
            <person name="Clum A."/>
            <person name="Steindorff A."/>
            <person name="Ohm R.A."/>
            <person name="Martin F."/>
            <person name="Silar P."/>
            <person name="Natvig D.O."/>
            <person name="Lalanne C."/>
            <person name="Gautier V."/>
            <person name="Ament-Velasquez S.L."/>
            <person name="Kruys A."/>
            <person name="Hutchinson M.I."/>
            <person name="Powell A.J."/>
            <person name="Barry K."/>
            <person name="Miller A.N."/>
            <person name="Grigoriev I.V."/>
            <person name="Debuchy R."/>
            <person name="Gladieux P."/>
            <person name="Hiltunen Thoren M."/>
            <person name="Johannesson H."/>
        </authorList>
    </citation>
    <scope>NUCLEOTIDE SEQUENCE</scope>
    <source>
        <strain evidence="1">CBS 359.72</strain>
    </source>
</reference>
<organism evidence="1 2">
    <name type="scientific">Corynascus novoguineensis</name>
    <dbReference type="NCBI Taxonomy" id="1126955"/>
    <lineage>
        <taxon>Eukaryota</taxon>
        <taxon>Fungi</taxon>
        <taxon>Dikarya</taxon>
        <taxon>Ascomycota</taxon>
        <taxon>Pezizomycotina</taxon>
        <taxon>Sordariomycetes</taxon>
        <taxon>Sordariomycetidae</taxon>
        <taxon>Sordariales</taxon>
        <taxon>Chaetomiaceae</taxon>
        <taxon>Corynascus</taxon>
    </lineage>
</organism>
<dbReference type="Gene3D" id="3.30.530.20">
    <property type="match status" value="1"/>
</dbReference>
<accession>A0AAN7CLQ3</accession>